<evidence type="ECO:0000313" key="1">
    <source>
        <dbReference type="Proteomes" id="UP000887565"/>
    </source>
</evidence>
<protein>
    <submittedName>
        <fullName evidence="2">Uncharacterized protein</fullName>
    </submittedName>
</protein>
<reference evidence="2" key="1">
    <citation type="submission" date="2022-11" db="UniProtKB">
        <authorList>
            <consortium name="WormBaseParasite"/>
        </authorList>
    </citation>
    <scope>IDENTIFICATION</scope>
</reference>
<dbReference type="WBParaSite" id="nRc.2.0.1.t38255-RA">
    <property type="protein sequence ID" value="nRc.2.0.1.t38255-RA"/>
    <property type="gene ID" value="nRc.2.0.1.g38255"/>
</dbReference>
<dbReference type="AlphaFoldDB" id="A0A915KIM3"/>
<evidence type="ECO:0000313" key="2">
    <source>
        <dbReference type="WBParaSite" id="nRc.2.0.1.t38255-RA"/>
    </source>
</evidence>
<organism evidence="1 2">
    <name type="scientific">Romanomermis culicivorax</name>
    <name type="common">Nematode worm</name>
    <dbReference type="NCBI Taxonomy" id="13658"/>
    <lineage>
        <taxon>Eukaryota</taxon>
        <taxon>Metazoa</taxon>
        <taxon>Ecdysozoa</taxon>
        <taxon>Nematoda</taxon>
        <taxon>Enoplea</taxon>
        <taxon>Dorylaimia</taxon>
        <taxon>Mermithida</taxon>
        <taxon>Mermithoidea</taxon>
        <taxon>Mermithidae</taxon>
        <taxon>Romanomermis</taxon>
    </lineage>
</organism>
<accession>A0A915KIM3</accession>
<dbReference type="Proteomes" id="UP000887565">
    <property type="component" value="Unplaced"/>
</dbReference>
<name>A0A915KIM3_ROMCU</name>
<sequence length="75" mass="8765">MQQQEIEEEKVQTLIDDAATKMSGIDVRLDKMQETWQEIAVQPKDAMAHGLQARREALQAKITEQKRLVRQDFLR</sequence>
<proteinExistence type="predicted"/>
<keyword evidence="1" id="KW-1185">Reference proteome</keyword>